<name>A0A6J5LAY6_9CAUD</name>
<proteinExistence type="predicted"/>
<reference evidence="1" key="1">
    <citation type="submission" date="2020-04" db="EMBL/GenBank/DDBJ databases">
        <authorList>
            <person name="Chiriac C."/>
            <person name="Salcher M."/>
            <person name="Ghai R."/>
            <person name="Kavagutti S V."/>
        </authorList>
    </citation>
    <scope>NUCLEOTIDE SEQUENCE</scope>
</reference>
<evidence type="ECO:0000313" key="1">
    <source>
        <dbReference type="EMBL" id="CAB4130406.1"/>
    </source>
</evidence>
<accession>A0A6J5LAY6</accession>
<gene>
    <name evidence="1" type="ORF">UFOVP119_30</name>
</gene>
<sequence length="103" mass="11076">MKALILALAVAPAAHAAELYASAGIAHQFHHGRCTTPAGITALCAWDRNEYAPGLAHIEIGVAKSAGRFTFQLYARHESLSAHRDYGVDQAGLDIRVRLLGRQ</sequence>
<protein>
    <submittedName>
        <fullName evidence="1">Uncharacterized protein</fullName>
    </submittedName>
</protein>
<dbReference type="EMBL" id="LR796238">
    <property type="protein sequence ID" value="CAB4130406.1"/>
    <property type="molecule type" value="Genomic_DNA"/>
</dbReference>
<organism evidence="1">
    <name type="scientific">uncultured Caudovirales phage</name>
    <dbReference type="NCBI Taxonomy" id="2100421"/>
    <lineage>
        <taxon>Viruses</taxon>
        <taxon>Duplodnaviria</taxon>
        <taxon>Heunggongvirae</taxon>
        <taxon>Uroviricota</taxon>
        <taxon>Caudoviricetes</taxon>
        <taxon>Peduoviridae</taxon>
        <taxon>Maltschvirus</taxon>
        <taxon>Maltschvirus maltsch</taxon>
    </lineage>
</organism>